<accession>A0A157NDR0</accession>
<dbReference type="Proteomes" id="UP000077037">
    <property type="component" value="Unassembled WGS sequence"/>
</dbReference>
<dbReference type="AlphaFoldDB" id="A0A157NDR0"/>
<dbReference type="InterPro" id="IPR047811">
    <property type="entry name" value="CytC_ox_assmbl_put"/>
</dbReference>
<dbReference type="EMBL" id="FKBS01000014">
    <property type="protein sequence ID" value="SAI18929.1"/>
    <property type="molecule type" value="Genomic_DNA"/>
</dbReference>
<organism evidence="2 3">
    <name type="scientific">Bordetella ansorpii</name>
    <dbReference type="NCBI Taxonomy" id="288768"/>
    <lineage>
        <taxon>Bacteria</taxon>
        <taxon>Pseudomonadati</taxon>
        <taxon>Pseudomonadota</taxon>
        <taxon>Betaproteobacteria</taxon>
        <taxon>Burkholderiales</taxon>
        <taxon>Alcaligenaceae</taxon>
        <taxon>Bordetella</taxon>
    </lineage>
</organism>
<dbReference type="RefSeq" id="WP_218188578.1">
    <property type="nucleotide sequence ID" value="NZ_FKBS01000014.1"/>
</dbReference>
<evidence type="ECO:0000313" key="2">
    <source>
        <dbReference type="EMBL" id="SAI18929.1"/>
    </source>
</evidence>
<keyword evidence="1" id="KW-0472">Membrane</keyword>
<name>A0A157NDR0_9BORD</name>
<evidence type="ECO:0000313" key="3">
    <source>
        <dbReference type="Proteomes" id="UP000077037"/>
    </source>
</evidence>
<sequence length="41" mass="4485">MATPEQSRRNRKVGLILLLFVLAVFAWTIFRGAGLLAGKLG</sequence>
<evidence type="ECO:0000256" key="1">
    <source>
        <dbReference type="SAM" id="Phobius"/>
    </source>
</evidence>
<feature type="transmembrane region" description="Helical" evidence="1">
    <location>
        <begin position="12"/>
        <end position="30"/>
    </location>
</feature>
<dbReference type="NCBIfam" id="NF038351">
    <property type="entry name" value="cyt_ox_assem_30"/>
    <property type="match status" value="1"/>
</dbReference>
<gene>
    <name evidence="2" type="ORF">SAMEA1982600_01551</name>
</gene>
<keyword evidence="1" id="KW-0812">Transmembrane</keyword>
<reference evidence="2 3" key="1">
    <citation type="submission" date="2016-03" db="EMBL/GenBank/DDBJ databases">
        <authorList>
            <consortium name="Pathogen Informatics"/>
        </authorList>
    </citation>
    <scope>NUCLEOTIDE SEQUENCE [LARGE SCALE GENOMIC DNA]</scope>
    <source>
        <strain evidence="2 3">NCTC13364</strain>
    </source>
</reference>
<protein>
    <submittedName>
        <fullName evidence="2">Uncharacterized protein</fullName>
    </submittedName>
</protein>
<keyword evidence="1" id="KW-1133">Transmembrane helix</keyword>
<proteinExistence type="predicted"/>